<keyword evidence="5" id="KW-0460">Magnesium</keyword>
<proteinExistence type="inferred from homology"/>
<comment type="catalytic activity">
    <reaction evidence="8">
        <text>(2R)-3-phosphoglycerate + UDP-alpha-D-glucose = (2R)-2-O-(alpha-D-glucopyranosyl)-3-phospho-glycerate + UDP + H(+)</text>
        <dbReference type="Rhea" id="RHEA:31319"/>
        <dbReference type="ChEBI" id="CHEBI:15378"/>
        <dbReference type="ChEBI" id="CHEBI:58223"/>
        <dbReference type="ChEBI" id="CHEBI:58272"/>
        <dbReference type="ChEBI" id="CHEBI:58885"/>
        <dbReference type="ChEBI" id="CHEBI:62600"/>
        <dbReference type="EC" id="2.4.1.266"/>
    </reaction>
    <physiologicalReaction direction="left-to-right" evidence="8">
        <dbReference type="Rhea" id="RHEA:31320"/>
    </physiologicalReaction>
</comment>
<evidence type="ECO:0000256" key="5">
    <source>
        <dbReference type="ARBA" id="ARBA00022842"/>
    </source>
</evidence>
<dbReference type="GO" id="GO:0016757">
    <property type="term" value="F:glycosyltransferase activity"/>
    <property type="evidence" value="ECO:0007669"/>
    <property type="project" value="UniProtKB-KW"/>
</dbReference>
<dbReference type="Gene3D" id="3.90.550.10">
    <property type="entry name" value="Spore Coat Polysaccharide Biosynthesis Protein SpsA, Chain A"/>
    <property type="match status" value="1"/>
</dbReference>
<dbReference type="PANTHER" id="PTHR48090">
    <property type="entry name" value="UNDECAPRENYL-PHOSPHATE 4-DEOXY-4-FORMAMIDO-L-ARABINOSE TRANSFERASE-RELATED"/>
    <property type="match status" value="1"/>
</dbReference>
<comment type="similarity">
    <text evidence="2">Belongs to the glycosyltransferase 2 family.</text>
</comment>
<dbReference type="PANTHER" id="PTHR48090:SF10">
    <property type="entry name" value="GLUCOSYL-3-PHOSPHOGLYCERATE SYNTHASE"/>
    <property type="match status" value="1"/>
</dbReference>
<evidence type="ECO:0000256" key="8">
    <source>
        <dbReference type="ARBA" id="ARBA00048689"/>
    </source>
</evidence>
<evidence type="ECO:0000313" key="12">
    <source>
        <dbReference type="Proteomes" id="UP000294567"/>
    </source>
</evidence>
<dbReference type="RefSeq" id="WP_132026157.1">
    <property type="nucleotide sequence ID" value="NZ_CP068564.1"/>
</dbReference>
<evidence type="ECO:0000256" key="9">
    <source>
        <dbReference type="ARBA" id="ARBA00048997"/>
    </source>
</evidence>
<evidence type="ECO:0000256" key="2">
    <source>
        <dbReference type="ARBA" id="ARBA00006739"/>
    </source>
</evidence>
<reference evidence="11 12" key="1">
    <citation type="submission" date="2019-03" db="EMBL/GenBank/DDBJ databases">
        <title>Genomic Encyclopedia of Type Strains, Phase IV (KMG-IV): sequencing the most valuable type-strain genomes for metagenomic binning, comparative biology and taxonomic classification.</title>
        <authorList>
            <person name="Goeker M."/>
        </authorList>
    </citation>
    <scope>NUCLEOTIDE SEQUENCE [LARGE SCALE GENOMIC DNA]</scope>
    <source>
        <strain evidence="11 12">DSM 26752</strain>
    </source>
</reference>
<evidence type="ECO:0000313" key="11">
    <source>
        <dbReference type="EMBL" id="TCS91360.1"/>
    </source>
</evidence>
<dbReference type="OrthoDB" id="9810303at2"/>
<keyword evidence="4 11" id="KW-0808">Transferase</keyword>
<keyword evidence="3" id="KW-0328">Glycosyltransferase</keyword>
<dbReference type="InterPro" id="IPR001173">
    <property type="entry name" value="Glyco_trans_2-like"/>
</dbReference>
<dbReference type="CDD" id="cd04179">
    <property type="entry name" value="DPM_DPG-synthase_like"/>
    <property type="match status" value="1"/>
</dbReference>
<comment type="catalytic activity">
    <reaction evidence="9">
        <text>an NDP-alpha-D-glucose + (2R)-3-phosphoglycerate = (2R)-2-O-(alpha-D-glucopyranosyl)-3-phospho-glycerate + a ribonucleoside 5'-diphosphate + H(+)</text>
        <dbReference type="Rhea" id="RHEA:47244"/>
        <dbReference type="ChEBI" id="CHEBI:15378"/>
        <dbReference type="ChEBI" id="CHEBI:57930"/>
        <dbReference type="ChEBI" id="CHEBI:58272"/>
        <dbReference type="ChEBI" id="CHEBI:62600"/>
        <dbReference type="ChEBI" id="CHEBI:76533"/>
        <dbReference type="EC" id="2.4.1.266"/>
    </reaction>
    <physiologicalReaction direction="left-to-right" evidence="9">
        <dbReference type="Rhea" id="RHEA:47245"/>
    </physiologicalReaction>
</comment>
<dbReference type="AlphaFoldDB" id="A0A4R3KYV4"/>
<comment type="caution">
    <text evidence="11">The sequence shown here is derived from an EMBL/GenBank/DDBJ whole genome shotgun (WGS) entry which is preliminary data.</text>
</comment>
<evidence type="ECO:0000256" key="1">
    <source>
        <dbReference type="ARBA" id="ARBA00001946"/>
    </source>
</evidence>
<dbReference type="EMBL" id="SMAE01000002">
    <property type="protein sequence ID" value="TCS91360.1"/>
    <property type="molecule type" value="Genomic_DNA"/>
</dbReference>
<feature type="domain" description="Glycosyltransferase 2-like" evidence="10">
    <location>
        <begin position="8"/>
        <end position="124"/>
    </location>
</feature>
<name>A0A4R3KYV4_9FIRM</name>
<evidence type="ECO:0000256" key="3">
    <source>
        <dbReference type="ARBA" id="ARBA00022676"/>
    </source>
</evidence>
<dbReference type="SUPFAM" id="SSF53448">
    <property type="entry name" value="Nucleotide-diphospho-sugar transferases"/>
    <property type="match status" value="1"/>
</dbReference>
<dbReference type="InterPro" id="IPR029044">
    <property type="entry name" value="Nucleotide-diphossugar_trans"/>
</dbReference>
<accession>A0A4R3KYV4</accession>
<dbReference type="Proteomes" id="UP000294567">
    <property type="component" value="Unassembled WGS sequence"/>
</dbReference>
<organism evidence="11 12">
    <name type="scientific">Keratinibaculum paraultunense</name>
    <dbReference type="NCBI Taxonomy" id="1278232"/>
    <lineage>
        <taxon>Bacteria</taxon>
        <taxon>Bacillati</taxon>
        <taxon>Bacillota</taxon>
        <taxon>Tissierellia</taxon>
        <taxon>Tissierellales</taxon>
        <taxon>Tepidimicrobiaceae</taxon>
        <taxon>Keratinibaculum</taxon>
    </lineage>
</organism>
<gene>
    <name evidence="11" type="ORF">EDD65_102295</name>
</gene>
<evidence type="ECO:0000256" key="7">
    <source>
        <dbReference type="ARBA" id="ARBA00040894"/>
    </source>
</evidence>
<dbReference type="Pfam" id="PF00535">
    <property type="entry name" value="Glycos_transf_2"/>
    <property type="match status" value="1"/>
</dbReference>
<dbReference type="EC" id="2.4.1.266" evidence="6"/>
<dbReference type="InterPro" id="IPR050256">
    <property type="entry name" value="Glycosyltransferase_2"/>
</dbReference>
<evidence type="ECO:0000259" key="10">
    <source>
        <dbReference type="Pfam" id="PF00535"/>
    </source>
</evidence>
<evidence type="ECO:0000256" key="6">
    <source>
        <dbReference type="ARBA" id="ARBA00039022"/>
    </source>
</evidence>
<comment type="cofactor">
    <cofactor evidence="1">
        <name>Mg(2+)</name>
        <dbReference type="ChEBI" id="CHEBI:18420"/>
    </cofactor>
</comment>
<keyword evidence="12" id="KW-1185">Reference proteome</keyword>
<sequence>MKNGKLLVVVPVYNEEDRIEDTINGLKEIELIDEILVVNDGSTDNTQEVLERLNVSFITLNKNMGKGYAMKKAIKEMDYDYIAFVDGDLGSSSRELEKLIYPVISGEVDFTIAKFPERATITHKKGGFGLVKGLAKKGVYFYTKKEINTSLSGQRVYKKDVMKVMDYIPNRYGIEVAMTIQALDGNFTFKEIPVNMTHRYTDRSLKGFIHRGKQFIDILVTLIIIGFRRCFRR</sequence>
<protein>
    <recommendedName>
        <fullName evidence="7">Glucosyl-3-phosphoglycerate synthase</fullName>
        <ecNumber evidence="6">2.4.1.266</ecNumber>
    </recommendedName>
</protein>
<evidence type="ECO:0000256" key="4">
    <source>
        <dbReference type="ARBA" id="ARBA00022679"/>
    </source>
</evidence>